<dbReference type="EMBL" id="LZPO01117370">
    <property type="protein sequence ID" value="OBS57178.1"/>
    <property type="molecule type" value="Genomic_DNA"/>
</dbReference>
<gene>
    <name evidence="2" type="ORF">A6R68_11697</name>
</gene>
<evidence type="ECO:0000313" key="2">
    <source>
        <dbReference type="EMBL" id="OBS57178.1"/>
    </source>
</evidence>
<proteinExistence type="predicted"/>
<keyword evidence="3" id="KW-1185">Reference proteome</keyword>
<evidence type="ECO:0000313" key="3">
    <source>
        <dbReference type="Proteomes" id="UP000092124"/>
    </source>
</evidence>
<evidence type="ECO:0000256" key="1">
    <source>
        <dbReference type="SAM" id="MobiDB-lite"/>
    </source>
</evidence>
<dbReference type="AlphaFoldDB" id="A0A1A6FTA3"/>
<dbReference type="Proteomes" id="UP000092124">
    <property type="component" value="Unassembled WGS sequence"/>
</dbReference>
<name>A0A1A6FTA3_NEOLE</name>
<reference evidence="2 3" key="1">
    <citation type="submission" date="2016-06" db="EMBL/GenBank/DDBJ databases">
        <title>The Draft Genome Sequence and Annotation of the Desert Woodrat Neotoma lepida.</title>
        <authorList>
            <person name="Campbell M."/>
            <person name="Oakeson K.F."/>
            <person name="Yandell M."/>
            <person name="Halpert J.R."/>
            <person name="Dearing D."/>
        </authorList>
    </citation>
    <scope>NUCLEOTIDE SEQUENCE [LARGE SCALE GENOMIC DNA]</scope>
    <source>
        <strain evidence="2">417</strain>
        <tissue evidence="2">Liver</tissue>
    </source>
</reference>
<feature type="region of interest" description="Disordered" evidence="1">
    <location>
        <begin position="1"/>
        <end position="52"/>
    </location>
</feature>
<protein>
    <submittedName>
        <fullName evidence="2">Uncharacterized protein</fullName>
    </submittedName>
</protein>
<comment type="caution">
    <text evidence="2">The sequence shown here is derived from an EMBL/GenBank/DDBJ whole genome shotgun (WGS) entry which is preliminary data.</text>
</comment>
<feature type="non-terminal residue" evidence="2">
    <location>
        <position position="1"/>
    </location>
</feature>
<sequence>AERCPRPASPRPVRPVTIRPLQGCGRDPLPPTLTQRPAPSSLARAGRGPGSVSEARAATSVVMEISVHQDFCMVFTQPATP</sequence>
<organism evidence="2 3">
    <name type="scientific">Neotoma lepida</name>
    <name type="common">Desert woodrat</name>
    <dbReference type="NCBI Taxonomy" id="56216"/>
    <lineage>
        <taxon>Eukaryota</taxon>
        <taxon>Metazoa</taxon>
        <taxon>Chordata</taxon>
        <taxon>Craniata</taxon>
        <taxon>Vertebrata</taxon>
        <taxon>Euteleostomi</taxon>
        <taxon>Mammalia</taxon>
        <taxon>Eutheria</taxon>
        <taxon>Euarchontoglires</taxon>
        <taxon>Glires</taxon>
        <taxon>Rodentia</taxon>
        <taxon>Myomorpha</taxon>
        <taxon>Muroidea</taxon>
        <taxon>Cricetidae</taxon>
        <taxon>Neotominae</taxon>
        <taxon>Neotoma</taxon>
    </lineage>
</organism>
<accession>A0A1A6FTA3</accession>